<reference evidence="2 3" key="1">
    <citation type="submission" date="2020-04" db="EMBL/GenBank/DDBJ databases">
        <title>Perkinsus olseni comparative genomics.</title>
        <authorList>
            <person name="Bogema D.R."/>
        </authorList>
    </citation>
    <scope>NUCLEOTIDE SEQUENCE [LARGE SCALE GENOMIC DNA]</scope>
    <source>
        <strain evidence="2">ATCC PRA-205</strain>
    </source>
</reference>
<accession>A0A7J6QXQ0</accession>
<dbReference type="AlphaFoldDB" id="A0A7J6QXQ0"/>
<dbReference type="Proteomes" id="UP000574390">
    <property type="component" value="Unassembled WGS sequence"/>
</dbReference>
<gene>
    <name evidence="2" type="ORF">FOZ62_022014</name>
</gene>
<protein>
    <submittedName>
        <fullName evidence="2">Uncharacterized protein</fullName>
    </submittedName>
</protein>
<dbReference type="EMBL" id="JABANM010026740">
    <property type="protein sequence ID" value="KAF4712506.1"/>
    <property type="molecule type" value="Genomic_DNA"/>
</dbReference>
<organism evidence="2 3">
    <name type="scientific">Perkinsus olseni</name>
    <name type="common">Perkinsus atlanticus</name>
    <dbReference type="NCBI Taxonomy" id="32597"/>
    <lineage>
        <taxon>Eukaryota</taxon>
        <taxon>Sar</taxon>
        <taxon>Alveolata</taxon>
        <taxon>Perkinsozoa</taxon>
        <taxon>Perkinsea</taxon>
        <taxon>Perkinsida</taxon>
        <taxon>Perkinsidae</taxon>
        <taxon>Perkinsus</taxon>
    </lineage>
</organism>
<evidence type="ECO:0000313" key="3">
    <source>
        <dbReference type="Proteomes" id="UP000574390"/>
    </source>
</evidence>
<feature type="non-terminal residue" evidence="2">
    <location>
        <position position="1"/>
    </location>
</feature>
<feature type="region of interest" description="Disordered" evidence="1">
    <location>
        <begin position="1"/>
        <end position="37"/>
    </location>
</feature>
<evidence type="ECO:0000313" key="2">
    <source>
        <dbReference type="EMBL" id="KAF4712506.1"/>
    </source>
</evidence>
<evidence type="ECO:0000256" key="1">
    <source>
        <dbReference type="SAM" id="MobiDB-lite"/>
    </source>
</evidence>
<feature type="compositionally biased region" description="Polar residues" evidence="1">
    <location>
        <begin position="1"/>
        <end position="10"/>
    </location>
</feature>
<name>A0A7J6QXQ0_PEROL</name>
<sequence>STSPWKSTPAATPPSRSGDVILSIGRTRSPRPPPGPPYHTMLASCRALWGQDGASGLWPPRRCSRRRIASESPHRLIQSTWHRSSVRGSARLTDPTWLCCRRW</sequence>
<comment type="caution">
    <text evidence="2">The sequence shown here is derived from an EMBL/GenBank/DDBJ whole genome shotgun (WGS) entry which is preliminary data.</text>
</comment>
<proteinExistence type="predicted"/>
<feature type="non-terminal residue" evidence="2">
    <location>
        <position position="103"/>
    </location>
</feature>